<organism evidence="2 3">
    <name type="scientific">Sediminibacillus dalangtanensis</name>
    <dbReference type="NCBI Taxonomy" id="2729421"/>
    <lineage>
        <taxon>Bacteria</taxon>
        <taxon>Bacillati</taxon>
        <taxon>Bacillota</taxon>
        <taxon>Bacilli</taxon>
        <taxon>Bacillales</taxon>
        <taxon>Bacillaceae</taxon>
        <taxon>Sediminibacillus</taxon>
    </lineage>
</organism>
<sequence length="305" mass="36456">MAQLVKLQNYISRYEKDIFHYPGQFSRMKKEKWNNTLDQWEAERYSSEQELERLQQTEETSMSKWRSLFSKKNKQEEVWTVEKEKPGLPHTKEELKHQFLDRLIAFQLKWASSTVSQMSFLDRAFLQDQTLKYFLQRFPDTYLFMYEPVFTLKNSTMEGDIVFIQPQGIEIINLVENPAADTVFAKEGRMWEITIQGKEERLLSPMLSLRRTEQIIKSILDLHQIEFPIQKTVLSRMNSIQSEHVPYRTRFVDKQGHGEWLQQHRQEVSPLKHKQLMVCKALLNHCQTVAVRRREWEENDGSQPL</sequence>
<accession>A0ABX7VTY0</accession>
<feature type="coiled-coil region" evidence="1">
    <location>
        <begin position="30"/>
        <end position="57"/>
    </location>
</feature>
<evidence type="ECO:0000256" key="1">
    <source>
        <dbReference type="SAM" id="Coils"/>
    </source>
</evidence>
<dbReference type="RefSeq" id="WP_209365273.1">
    <property type="nucleotide sequence ID" value="NZ_CP046956.1"/>
</dbReference>
<proteinExistence type="predicted"/>
<reference evidence="2 3" key="1">
    <citation type="submission" date="2019-12" db="EMBL/GenBank/DDBJ databases">
        <title>The whole genome sequencing of a strain isolated from a Mars analog, Dalangtan Playa.</title>
        <authorList>
            <person name="Huang T."/>
        </authorList>
    </citation>
    <scope>NUCLEOTIDE SEQUENCE [LARGE SCALE GENOMIC DNA]</scope>
    <source>
        <strain evidence="2 3">DP4-553-S</strain>
    </source>
</reference>
<dbReference type="Proteomes" id="UP000665043">
    <property type="component" value="Chromosome"/>
</dbReference>
<keyword evidence="1" id="KW-0175">Coiled coil</keyword>
<keyword evidence="3" id="KW-1185">Reference proteome</keyword>
<name>A0ABX7VTY0_9BACI</name>
<evidence type="ECO:0000313" key="2">
    <source>
        <dbReference type="EMBL" id="QTN00127.1"/>
    </source>
</evidence>
<dbReference type="EMBL" id="CP046956">
    <property type="protein sequence ID" value="QTN00127.1"/>
    <property type="molecule type" value="Genomic_DNA"/>
</dbReference>
<protein>
    <submittedName>
        <fullName evidence="2">NERD domain-containing protein</fullName>
    </submittedName>
</protein>
<gene>
    <name evidence="2" type="ORF">ERJ70_12950</name>
</gene>
<evidence type="ECO:0000313" key="3">
    <source>
        <dbReference type="Proteomes" id="UP000665043"/>
    </source>
</evidence>